<dbReference type="AlphaFoldDB" id="A0A832DA27"/>
<dbReference type="PANTHER" id="PTHR42899:SF1">
    <property type="entry name" value="SPERMATOGENESIS-ASSOCIATED PROTEIN 20"/>
    <property type="match status" value="1"/>
</dbReference>
<dbReference type="Pfam" id="PF03190">
    <property type="entry name" value="Thioredox_DsbH"/>
    <property type="match status" value="1"/>
</dbReference>
<dbReference type="InterPro" id="IPR008928">
    <property type="entry name" value="6-hairpin_glycosidase_sf"/>
</dbReference>
<proteinExistence type="predicted"/>
<dbReference type="InterPro" id="IPR024705">
    <property type="entry name" value="Ssp411"/>
</dbReference>
<evidence type="ECO:0000313" key="3">
    <source>
        <dbReference type="EMBL" id="HEV09198.1"/>
    </source>
</evidence>
<dbReference type="EMBL" id="DSFC01000127">
    <property type="protein sequence ID" value="HEV09198.1"/>
    <property type="molecule type" value="Genomic_DNA"/>
</dbReference>
<feature type="domain" description="Spermatogenesis-associated protein 20-like TRX" evidence="2">
    <location>
        <begin position="17"/>
        <end position="132"/>
    </location>
</feature>
<dbReference type="PANTHER" id="PTHR42899">
    <property type="entry name" value="SPERMATOGENESIS-ASSOCIATED PROTEIN 20"/>
    <property type="match status" value="1"/>
</dbReference>
<dbReference type="InterPro" id="IPR004879">
    <property type="entry name" value="Ssp411-like_TRX"/>
</dbReference>
<feature type="signal peptide" evidence="1">
    <location>
        <begin position="1"/>
        <end position="18"/>
    </location>
</feature>
<gene>
    <name evidence="3" type="ORF">ENO34_02225</name>
</gene>
<organism evidence="3">
    <name type="scientific">Sulfurihydrogenibium azorense</name>
    <dbReference type="NCBI Taxonomy" id="309806"/>
    <lineage>
        <taxon>Bacteria</taxon>
        <taxon>Pseudomonadati</taxon>
        <taxon>Aquificota</taxon>
        <taxon>Aquificia</taxon>
        <taxon>Aquificales</taxon>
        <taxon>Hydrogenothermaceae</taxon>
        <taxon>Sulfurihydrogenibium</taxon>
    </lineage>
</organism>
<feature type="chain" id="PRO_5032840717" evidence="1">
    <location>
        <begin position="19"/>
        <end position="593"/>
    </location>
</feature>
<dbReference type="PROSITE" id="PS51257">
    <property type="entry name" value="PROKAR_LIPOPROTEIN"/>
    <property type="match status" value="1"/>
</dbReference>
<sequence>MKAFIFILAFLIFSCTSANEIKWYNFEEGLKKAKQENKLILLDISAKWCHYCNLMETTTYSNPEIVSIVNQYYIPVKVDADLRKDINKKYNQGGLPTTAILTPDGEILYGNLYLPPDDMKKVLMYFAKLSKEELERLKQQKNLASKPNLKLQENQIDEDTYKLIKTRTLSLIDKEYGGYYDEVKFPIDNIVYFLILNYIENENKENKQILTKTLEGYEKLIDTEEGGIFRYATKRDWTSPHYEKLLRDQALISVAFFNAYSVLNDKKLLEDANKILNFAKNVLYDSKNGYFYGSQGADIVDDEGKILVSGEIYFSKNKQDREFLESVYRRKLPIDKTFYFAENSLMVKALVYSYIFNNNSQDLATAENLMKKIIKEGLKDKGIIHTYSVKKYFLDTQVNTLESLFLLYQVTGDNFYLKTFKDLLYKVLKNYYSREIGLYTDYEDTGLNLNRISYIDSLVSINFKLAKVIYSYQLLDNNDLLEKTKNSILKRLINFNSVEAGLSAYLYLKPPLFLVYVSERKDFDKNLLSFFPYWNVALSFSSKDTLLSKIGYSYEGYPVVYVCSLKLCFNKFEKSKITKDSIKNVFKKYLKSN</sequence>
<dbReference type="InterPro" id="IPR036249">
    <property type="entry name" value="Thioredoxin-like_sf"/>
</dbReference>
<dbReference type="Proteomes" id="UP000885621">
    <property type="component" value="Unassembled WGS sequence"/>
</dbReference>
<evidence type="ECO:0000259" key="2">
    <source>
        <dbReference type="Pfam" id="PF03190"/>
    </source>
</evidence>
<accession>A0A832DA27</accession>
<dbReference type="InterPro" id="IPR012341">
    <property type="entry name" value="6hp_glycosidase-like_sf"/>
</dbReference>
<evidence type="ECO:0000256" key="1">
    <source>
        <dbReference type="SAM" id="SignalP"/>
    </source>
</evidence>
<dbReference type="Gene3D" id="1.50.10.10">
    <property type="match status" value="1"/>
</dbReference>
<dbReference type="Gene3D" id="3.40.30.10">
    <property type="entry name" value="Glutaredoxin"/>
    <property type="match status" value="1"/>
</dbReference>
<reference evidence="3" key="1">
    <citation type="journal article" date="2020" name="mSystems">
        <title>Genome- and Community-Level Interaction Insights into Carbon Utilization and Element Cycling Functions of Hydrothermarchaeota in Hydrothermal Sediment.</title>
        <authorList>
            <person name="Zhou Z."/>
            <person name="Liu Y."/>
            <person name="Xu W."/>
            <person name="Pan J."/>
            <person name="Luo Z.H."/>
            <person name="Li M."/>
        </authorList>
    </citation>
    <scope>NUCLEOTIDE SEQUENCE [LARGE SCALE GENOMIC DNA]</scope>
    <source>
        <strain evidence="3">SpSt-1257</strain>
    </source>
</reference>
<comment type="caution">
    <text evidence="3">The sequence shown here is derived from an EMBL/GenBank/DDBJ whole genome shotgun (WGS) entry which is preliminary data.</text>
</comment>
<dbReference type="SUPFAM" id="SSF52833">
    <property type="entry name" value="Thioredoxin-like"/>
    <property type="match status" value="1"/>
</dbReference>
<protein>
    <submittedName>
        <fullName evidence="3">Thioredoxin domain-containing protein</fullName>
    </submittedName>
</protein>
<keyword evidence="1" id="KW-0732">Signal</keyword>
<name>A0A832DA27_9AQUI</name>
<dbReference type="SUPFAM" id="SSF48208">
    <property type="entry name" value="Six-hairpin glycosidases"/>
    <property type="match status" value="1"/>
</dbReference>
<dbReference type="GO" id="GO:0005975">
    <property type="term" value="P:carbohydrate metabolic process"/>
    <property type="evidence" value="ECO:0007669"/>
    <property type="project" value="InterPro"/>
</dbReference>